<proteinExistence type="predicted"/>
<keyword evidence="3" id="KW-1185">Reference proteome</keyword>
<evidence type="ECO:0000256" key="1">
    <source>
        <dbReference type="SAM" id="MobiDB-lite"/>
    </source>
</evidence>
<dbReference type="RefSeq" id="WP_191320298.1">
    <property type="nucleotide sequence ID" value="NZ_BNCG01000015.1"/>
</dbReference>
<reference evidence="3" key="1">
    <citation type="journal article" date="2019" name="Int. J. Syst. Evol. Microbiol.">
        <title>The Global Catalogue of Microorganisms (GCM) 10K type strain sequencing project: providing services to taxonomists for standard genome sequencing and annotation.</title>
        <authorList>
            <consortium name="The Broad Institute Genomics Platform"/>
            <consortium name="The Broad Institute Genome Sequencing Center for Infectious Disease"/>
            <person name="Wu L."/>
            <person name="Ma J."/>
        </authorList>
    </citation>
    <scope>NUCLEOTIDE SEQUENCE [LARGE SCALE GENOMIC DNA]</scope>
    <source>
        <strain evidence="3">KCTC 42282</strain>
    </source>
</reference>
<evidence type="ECO:0000313" key="2">
    <source>
        <dbReference type="EMBL" id="MFC3638868.1"/>
    </source>
</evidence>
<evidence type="ECO:0000313" key="3">
    <source>
        <dbReference type="Proteomes" id="UP001595704"/>
    </source>
</evidence>
<accession>A0ABV7UK23</accession>
<organism evidence="2 3">
    <name type="scientific">Camelimonas fluminis</name>
    <dbReference type="NCBI Taxonomy" id="1576911"/>
    <lineage>
        <taxon>Bacteria</taxon>
        <taxon>Pseudomonadati</taxon>
        <taxon>Pseudomonadota</taxon>
        <taxon>Alphaproteobacteria</taxon>
        <taxon>Hyphomicrobiales</taxon>
        <taxon>Chelatococcaceae</taxon>
        <taxon>Camelimonas</taxon>
    </lineage>
</organism>
<feature type="region of interest" description="Disordered" evidence="1">
    <location>
        <begin position="106"/>
        <end position="126"/>
    </location>
</feature>
<dbReference type="EMBL" id="JBHRYC010000082">
    <property type="protein sequence ID" value="MFC3638868.1"/>
    <property type="molecule type" value="Genomic_DNA"/>
</dbReference>
<comment type="caution">
    <text evidence="2">The sequence shown here is derived from an EMBL/GenBank/DDBJ whole genome shotgun (WGS) entry which is preliminary data.</text>
</comment>
<sequence length="126" mass="13087">MPGALHAGSQIARLNAAITEEALLRLHDARHAPISLQPLQGCKGRIGWSAAAAAFEPARCAGKRIAVNAGLLSHGVAEPQPGLMAWRSAVIANALARRKAFDAERPEAVVQWPDSTPQGAEAGGKA</sequence>
<name>A0ABV7UK23_9HYPH</name>
<dbReference type="Proteomes" id="UP001595704">
    <property type="component" value="Unassembled WGS sequence"/>
</dbReference>
<gene>
    <name evidence="2" type="ORF">ACFONL_16120</name>
</gene>
<protein>
    <submittedName>
        <fullName evidence="2">Uncharacterized protein</fullName>
    </submittedName>
</protein>